<dbReference type="Proteomes" id="UP001164794">
    <property type="component" value="Chromosome"/>
</dbReference>
<reference evidence="2" key="2">
    <citation type="journal article" date="2022" name="Front. Microbiol.">
        <title>New perspectives on an old grouping: The genomic and phenotypic variability of Oxalobacter formigenes and the implications for calcium oxalate stone prevention.</title>
        <authorList>
            <person name="Chmiel J.A."/>
            <person name="Carr C."/>
            <person name="Stuivenberg G.A."/>
            <person name="Venema R."/>
            <person name="Chanyi R.M."/>
            <person name="Al K.F."/>
            <person name="Giguere D."/>
            <person name="Say H."/>
            <person name="Akouris P.P."/>
            <person name="Dominguez Romero S.A."/>
            <person name="Kwong A."/>
            <person name="Tai V."/>
            <person name="Koval S.F."/>
            <person name="Razvi H."/>
            <person name="Bjazevic J."/>
            <person name="Burton J.P."/>
        </authorList>
    </citation>
    <scope>NUCLEOTIDE SEQUENCE</scope>
    <source>
        <strain evidence="2">OxK</strain>
    </source>
</reference>
<evidence type="ECO:0000313" key="2">
    <source>
        <dbReference type="EMBL" id="WAV91553.1"/>
    </source>
</evidence>
<evidence type="ECO:0000313" key="3">
    <source>
        <dbReference type="EMBL" id="WAV97338.1"/>
    </source>
</evidence>
<keyword evidence="1" id="KW-0732">Signal</keyword>
<dbReference type="Proteomes" id="UP001164819">
    <property type="component" value="Chromosome"/>
</dbReference>
<keyword evidence="4" id="KW-1185">Reference proteome</keyword>
<dbReference type="AlphaFoldDB" id="A0A9E9LN67"/>
<dbReference type="PROSITE" id="PS51257">
    <property type="entry name" value="PROKAR_LIPOPROTEIN"/>
    <property type="match status" value="1"/>
</dbReference>
<dbReference type="EMBL" id="CP098251">
    <property type="protein sequence ID" value="WAV91553.1"/>
    <property type="molecule type" value="Genomic_DNA"/>
</dbReference>
<proteinExistence type="predicted"/>
<feature type="chain" id="PRO_5044698173" description="Lipoprotein" evidence="1">
    <location>
        <begin position="24"/>
        <end position="200"/>
    </location>
</feature>
<evidence type="ECO:0008006" key="5">
    <source>
        <dbReference type="Google" id="ProtNLM"/>
    </source>
</evidence>
<name>A0A9E9LN67_9BURK</name>
<feature type="signal peptide" evidence="1">
    <location>
        <begin position="1"/>
        <end position="23"/>
    </location>
</feature>
<evidence type="ECO:0000256" key="1">
    <source>
        <dbReference type="SAM" id="SignalP"/>
    </source>
</evidence>
<sequence length="200" mass="23121">MISKGLKKYRLFFLCLMMAPVFSTLTGCARPNDEDMVDMLSKAYQCKWIKVDSYEKTDSLPGIWSYIAQYDFKLRFREGEAGAYKFMKGMYNTVPGETDWQKVLQNPNARAYIRDNCSPPAQKIMEQIAIRSYMQLHDKKMSTVRIPVSVSLSGWAETSSGRGGWNMDMRRDKVKTDFEWTNPIPRKDLTAKIVAKPQKQ</sequence>
<dbReference type="EMBL" id="CP098248">
    <property type="protein sequence ID" value="WAV97338.1"/>
    <property type="molecule type" value="Genomic_DNA"/>
</dbReference>
<dbReference type="RefSeq" id="WP_269264811.1">
    <property type="nucleotide sequence ID" value="NZ_CP098248.1"/>
</dbReference>
<evidence type="ECO:0000313" key="4">
    <source>
        <dbReference type="Proteomes" id="UP001164794"/>
    </source>
</evidence>
<protein>
    <recommendedName>
        <fullName evidence="5">Lipoprotein</fullName>
    </recommendedName>
</protein>
<reference evidence="3" key="1">
    <citation type="journal article" date="2022" name="Front. Microbiol.">
        <title>New perspectives on an old grouping: The genomic and phenotypic variability of Oxalobacter formigenes and the implications for calcium oxalate stone prevention.</title>
        <authorList>
            <person name="Chmiel J.A."/>
            <person name="Carr C."/>
            <person name="Stuivenberg G.A."/>
            <person name="Venema R."/>
            <person name="Chanyi R.M."/>
            <person name="Al K.F."/>
            <person name="Giguere D."/>
            <person name="Say H."/>
            <person name="Akouris P.P."/>
            <person name="Dominguez Romero S.A."/>
            <person name="Kwong A."/>
            <person name="Tai V."/>
            <person name="Koval S.F."/>
            <person name="Razvi H."/>
            <person name="Bjazevic J."/>
            <person name="Burton J.P."/>
        </authorList>
    </citation>
    <scope>NUCLEOTIDE SEQUENCE</scope>
    <source>
        <strain evidence="3">HOxNP-1</strain>
    </source>
</reference>
<organism evidence="2">
    <name type="scientific">Oxalobacter aliiformigenes</name>
    <dbReference type="NCBI Taxonomy" id="2946593"/>
    <lineage>
        <taxon>Bacteria</taxon>
        <taxon>Pseudomonadati</taxon>
        <taxon>Pseudomonadota</taxon>
        <taxon>Betaproteobacteria</taxon>
        <taxon>Burkholderiales</taxon>
        <taxon>Oxalobacteraceae</taxon>
        <taxon>Oxalobacter</taxon>
    </lineage>
</organism>
<gene>
    <name evidence="3" type="ORF">NB645_00865</name>
    <name evidence="2" type="ORF">NB646_01980</name>
</gene>
<accession>A0A9E9LN67</accession>